<gene>
    <name evidence="1" type="ORF">B0I18_104331</name>
</gene>
<dbReference type="Proteomes" id="UP000240572">
    <property type="component" value="Unassembled WGS sequence"/>
</dbReference>
<name>A0A2P8D4V1_9BACT</name>
<sequence length="372" mass="42404">MKQLLLLSLGIAALYSCKKASPAVEQQKFETETITYNLSGISTYHGIPKYASVQVFQAAYNALTNAYGARLASIQNMYPQPDSIPDTVMATAGWTVWAYGNEPLLDFEQQYQFPSYRKVSDSLYRQWLSTQGNTLDTASYPHRMGVGAVQQSLINRDGAFIIGSNLYVMCERAGNIITLKCPAVDTNLDIIDSIRNNLTFIGIDNLFTKLLQFREHIEITNYDRVPYEPNICRTNKSNYTWLSVDDKTRYTSELGTYYDFLKTSYTHECKAQARIRIFSVRLWVPAITKLKAGMQIYNYNTSATQGCTGKTGTYVDYTTFYGDRIFRQNNHWGVQKTVFKAIIDLSTYPTDGYWGLSRVKNMDVQNLTGLRW</sequence>
<protein>
    <submittedName>
        <fullName evidence="1">Uncharacterized protein</fullName>
    </submittedName>
</protein>
<dbReference type="OrthoDB" id="9886100at2"/>
<dbReference type="PROSITE" id="PS51257">
    <property type="entry name" value="PROKAR_LIPOPROTEIN"/>
    <property type="match status" value="1"/>
</dbReference>
<proteinExistence type="predicted"/>
<evidence type="ECO:0000313" key="2">
    <source>
        <dbReference type="Proteomes" id="UP000240572"/>
    </source>
</evidence>
<comment type="caution">
    <text evidence="1">The sequence shown here is derived from an EMBL/GenBank/DDBJ whole genome shotgun (WGS) entry which is preliminary data.</text>
</comment>
<accession>A0A2P8D4V1</accession>
<dbReference type="EMBL" id="PYGD01000004">
    <property type="protein sequence ID" value="PSK92232.1"/>
    <property type="molecule type" value="Genomic_DNA"/>
</dbReference>
<dbReference type="RefSeq" id="WP_106523292.1">
    <property type="nucleotide sequence ID" value="NZ_PYGD01000004.1"/>
</dbReference>
<keyword evidence="2" id="KW-1185">Reference proteome</keyword>
<evidence type="ECO:0000313" key="1">
    <source>
        <dbReference type="EMBL" id="PSK92232.1"/>
    </source>
</evidence>
<reference evidence="1 2" key="1">
    <citation type="submission" date="2018-03" db="EMBL/GenBank/DDBJ databases">
        <title>Genomic Encyclopedia of Type Strains, Phase III (KMG-III): the genomes of soil and plant-associated and newly described type strains.</title>
        <authorList>
            <person name="Whitman W."/>
        </authorList>
    </citation>
    <scope>NUCLEOTIDE SEQUENCE [LARGE SCALE GENOMIC DNA]</scope>
    <source>
        <strain evidence="1 2">CGMCC 1.12700</strain>
    </source>
</reference>
<organism evidence="1 2">
    <name type="scientific">Taibaiella chishuiensis</name>
    <dbReference type="NCBI Taxonomy" id="1434707"/>
    <lineage>
        <taxon>Bacteria</taxon>
        <taxon>Pseudomonadati</taxon>
        <taxon>Bacteroidota</taxon>
        <taxon>Chitinophagia</taxon>
        <taxon>Chitinophagales</taxon>
        <taxon>Chitinophagaceae</taxon>
        <taxon>Taibaiella</taxon>
    </lineage>
</organism>
<dbReference type="AlphaFoldDB" id="A0A2P8D4V1"/>